<protein>
    <submittedName>
        <fullName evidence="1">Uncharacterized protein</fullName>
    </submittedName>
</protein>
<dbReference type="EMBL" id="CP046622">
    <property type="protein sequence ID" value="QGW82933.1"/>
    <property type="molecule type" value="Genomic_DNA"/>
</dbReference>
<sequence length="114" mass="11875">MGFTSDKGSRSARPLASVSFADCRVADSKAGAVNVQPGYRVTLLTTKGDEAAALVDAAFVAVVGALHNWAPGEAAGRRWERLSLLLVGAPQYPEDGLVGVDLLFTTGARFDGQP</sequence>
<dbReference type="AlphaFoldDB" id="A0A6I6HJC5"/>
<name>A0A6I6HJC5_VARPD</name>
<organism evidence="1 2">
    <name type="scientific">Variovorax paradoxus</name>
    <dbReference type="NCBI Taxonomy" id="34073"/>
    <lineage>
        <taxon>Bacteria</taxon>
        <taxon>Pseudomonadati</taxon>
        <taxon>Pseudomonadota</taxon>
        <taxon>Betaproteobacteria</taxon>
        <taxon>Burkholderiales</taxon>
        <taxon>Comamonadaceae</taxon>
        <taxon>Variovorax</taxon>
    </lineage>
</organism>
<dbReference type="RefSeq" id="WP_157614363.1">
    <property type="nucleotide sequence ID" value="NZ_CP046622.1"/>
</dbReference>
<dbReference type="Proteomes" id="UP000425817">
    <property type="component" value="Chromosome"/>
</dbReference>
<dbReference type="OrthoDB" id="8794526at2"/>
<proteinExistence type="predicted"/>
<reference evidence="1 2" key="1">
    <citation type="submission" date="2019-12" db="EMBL/GenBank/DDBJ databases">
        <title>Hybrid Genome Assemblies of two High G+C Isolates from Undergraduate Microbiology Courses.</title>
        <authorList>
            <person name="Ne Ville C.J."/>
            <person name="Enright D."/>
            <person name="Hernandez I."/>
            <person name="Dodsworth J."/>
            <person name="Orwin P.M."/>
        </authorList>
    </citation>
    <scope>NUCLEOTIDE SEQUENCE [LARGE SCALE GENOMIC DNA]</scope>
    <source>
        <strain evidence="1 2">CSUSB</strain>
    </source>
</reference>
<gene>
    <name evidence="1" type="ORF">GOQ09_15720</name>
</gene>
<accession>A0A6I6HJC5</accession>
<evidence type="ECO:0000313" key="2">
    <source>
        <dbReference type="Proteomes" id="UP000425817"/>
    </source>
</evidence>
<evidence type="ECO:0000313" key="1">
    <source>
        <dbReference type="EMBL" id="QGW82933.1"/>
    </source>
</evidence>